<protein>
    <submittedName>
        <fullName evidence="1">Uncharacterized protein</fullName>
    </submittedName>
</protein>
<evidence type="ECO:0000313" key="1">
    <source>
        <dbReference type="EMBL" id="REF27190.1"/>
    </source>
</evidence>
<sequence>MAQRTGIATHNITIGIKYDTEALNRLESQLERIAELMERIQNSVPPTEINNDNSIRQIVRDELRQFVTRESGRGGLLSTW</sequence>
<comment type="caution">
    <text evidence="1">The sequence shown here is derived from an EMBL/GenBank/DDBJ whole genome shotgun (WGS) entry which is preliminary data.</text>
</comment>
<accession>A0A3D9UGX1</accession>
<evidence type="ECO:0000313" key="2">
    <source>
        <dbReference type="Proteomes" id="UP000256294"/>
    </source>
</evidence>
<gene>
    <name evidence="1" type="ORF">BDD26_1937</name>
</gene>
<dbReference type="EMBL" id="QTUB01000001">
    <property type="protein sequence ID" value="REF27190.1"/>
    <property type="molecule type" value="Genomic_DNA"/>
</dbReference>
<keyword evidence="2" id="KW-1185">Reference proteome</keyword>
<organism evidence="1 2">
    <name type="scientific">Xenorhabdus cabanillasii</name>
    <dbReference type="NCBI Taxonomy" id="351673"/>
    <lineage>
        <taxon>Bacteria</taxon>
        <taxon>Pseudomonadati</taxon>
        <taxon>Pseudomonadota</taxon>
        <taxon>Gammaproteobacteria</taxon>
        <taxon>Enterobacterales</taxon>
        <taxon>Morganellaceae</taxon>
        <taxon>Xenorhabdus</taxon>
    </lineage>
</organism>
<name>A0A3D9UGX1_9GAMM</name>
<dbReference type="RefSeq" id="WP_115826395.1">
    <property type="nucleotide sequence ID" value="NZ_QTUB01000001.1"/>
</dbReference>
<proteinExistence type="predicted"/>
<reference evidence="1 2" key="1">
    <citation type="submission" date="2018-08" db="EMBL/GenBank/DDBJ databases">
        <title>Genomic Encyclopedia of Archaeal and Bacterial Type Strains, Phase II (KMG-II): from individual species to whole genera.</title>
        <authorList>
            <person name="Goeker M."/>
        </authorList>
    </citation>
    <scope>NUCLEOTIDE SEQUENCE [LARGE SCALE GENOMIC DNA]</scope>
    <source>
        <strain evidence="1 2">DSM 17905</strain>
    </source>
</reference>
<dbReference type="Proteomes" id="UP000256294">
    <property type="component" value="Unassembled WGS sequence"/>
</dbReference>
<dbReference type="AlphaFoldDB" id="A0A3D9UGX1"/>